<evidence type="ECO:0000256" key="4">
    <source>
        <dbReference type="ARBA" id="ARBA00022801"/>
    </source>
</evidence>
<dbReference type="STRING" id="45354.A0A1L0BIP9"/>
<dbReference type="AlphaFoldDB" id="A0A1L0BIP9"/>
<dbReference type="GO" id="GO:0046872">
    <property type="term" value="F:metal ion binding"/>
    <property type="evidence" value="ECO:0007669"/>
    <property type="project" value="UniProtKB-KW"/>
</dbReference>
<dbReference type="InterPro" id="IPR052347">
    <property type="entry name" value="Isochorismatase_Nicotinamidase"/>
</dbReference>
<keyword evidence="12" id="KW-1185">Reference proteome</keyword>
<organism evidence="10 11">
    <name type="scientific">Sungouiella intermedia</name>
    <dbReference type="NCBI Taxonomy" id="45354"/>
    <lineage>
        <taxon>Eukaryota</taxon>
        <taxon>Fungi</taxon>
        <taxon>Dikarya</taxon>
        <taxon>Ascomycota</taxon>
        <taxon>Saccharomycotina</taxon>
        <taxon>Pichiomycetes</taxon>
        <taxon>Metschnikowiaceae</taxon>
        <taxon>Sungouiella</taxon>
    </lineage>
</organism>
<evidence type="ECO:0000256" key="7">
    <source>
        <dbReference type="ARBA" id="ARBA00043224"/>
    </source>
</evidence>
<dbReference type="InterPro" id="IPR000868">
    <property type="entry name" value="Isochorismatase-like_dom"/>
</dbReference>
<evidence type="ECO:0000313" key="12">
    <source>
        <dbReference type="Proteomes" id="UP000182334"/>
    </source>
</evidence>
<dbReference type="PANTHER" id="PTHR11080">
    <property type="entry name" value="PYRAZINAMIDASE/NICOTINAMIDASE"/>
    <property type="match status" value="1"/>
</dbReference>
<keyword evidence="3" id="KW-0479">Metal-binding</keyword>
<evidence type="ECO:0000313" key="11">
    <source>
        <dbReference type="Proteomes" id="UP000182259"/>
    </source>
</evidence>
<proteinExistence type="inferred from homology"/>
<keyword evidence="2" id="KW-0662">Pyridine nucleotide biosynthesis</keyword>
<dbReference type="PANTHER" id="PTHR11080:SF2">
    <property type="entry name" value="LD05707P"/>
    <property type="match status" value="1"/>
</dbReference>
<feature type="domain" description="Isochorismatase-like" evidence="8">
    <location>
        <begin position="152"/>
        <end position="224"/>
    </location>
</feature>
<comment type="pathway">
    <text evidence="5">Cofactor biosynthesis; nicotinate biosynthesis; nicotinate from nicotinamide: step 1/1.</text>
</comment>
<dbReference type="SUPFAM" id="SSF52499">
    <property type="entry name" value="Isochorismatase-like hydrolases"/>
    <property type="match status" value="1"/>
</dbReference>
<reference evidence="11 12" key="1">
    <citation type="submission" date="2016-10" db="EMBL/GenBank/DDBJ databases">
        <authorList>
            <person name="de Groot N.N."/>
        </authorList>
    </citation>
    <scope>NUCLEOTIDE SEQUENCE [LARGE SCALE GENOMIC DNA]</scope>
    <source>
        <strain evidence="9 12">CBS 141442</strain>
        <strain evidence="10 11">PYCC 4715</strain>
    </source>
</reference>
<dbReference type="Pfam" id="PF00857">
    <property type="entry name" value="Isochorismatase"/>
    <property type="match status" value="1"/>
</dbReference>
<protein>
    <recommendedName>
        <fullName evidence="6">nicotinamidase</fullName>
        <ecNumber evidence="6">3.5.1.19</ecNumber>
    </recommendedName>
    <alternativeName>
        <fullName evidence="7">Nicotinamide deamidase</fullName>
    </alternativeName>
</protein>
<dbReference type="GO" id="GO:0019363">
    <property type="term" value="P:pyridine nucleotide biosynthetic process"/>
    <property type="evidence" value="ECO:0007669"/>
    <property type="project" value="UniProtKB-KW"/>
</dbReference>
<dbReference type="OrthoDB" id="3341310at2759"/>
<dbReference type="Proteomes" id="UP000182334">
    <property type="component" value="Chromosome I"/>
</dbReference>
<dbReference type="EMBL" id="LT635756">
    <property type="protein sequence ID" value="SGZ46867.1"/>
    <property type="molecule type" value="Genomic_DNA"/>
</dbReference>
<evidence type="ECO:0000256" key="6">
    <source>
        <dbReference type="ARBA" id="ARBA00039017"/>
    </source>
</evidence>
<dbReference type="EMBL" id="LT635764">
    <property type="protein sequence ID" value="SGZ50090.1"/>
    <property type="molecule type" value="Genomic_DNA"/>
</dbReference>
<gene>
    <name evidence="10" type="ORF">SAMEA4029009_CIC11G00000003534</name>
    <name evidence="9" type="ORF">SAMEA4029010_CIC11G00000001827</name>
</gene>
<dbReference type="GO" id="GO:0008936">
    <property type="term" value="F:nicotinamidase activity"/>
    <property type="evidence" value="ECO:0007669"/>
    <property type="project" value="UniProtKB-EC"/>
</dbReference>
<accession>A0A1L0BIP9</accession>
<evidence type="ECO:0000259" key="8">
    <source>
        <dbReference type="Pfam" id="PF00857"/>
    </source>
</evidence>
<evidence type="ECO:0000256" key="3">
    <source>
        <dbReference type="ARBA" id="ARBA00022723"/>
    </source>
</evidence>
<dbReference type="Gene3D" id="3.40.50.850">
    <property type="entry name" value="Isochorismatase-like"/>
    <property type="match status" value="1"/>
</dbReference>
<name>A0A1L0BIP9_9ASCO</name>
<evidence type="ECO:0000313" key="9">
    <source>
        <dbReference type="EMBL" id="SGZ46867.1"/>
    </source>
</evidence>
<evidence type="ECO:0000256" key="1">
    <source>
        <dbReference type="ARBA" id="ARBA00006336"/>
    </source>
</evidence>
<dbReference type="InterPro" id="IPR036380">
    <property type="entry name" value="Isochorismatase-like_sf"/>
</dbReference>
<dbReference type="Proteomes" id="UP000182259">
    <property type="component" value="Chromosome I"/>
</dbReference>
<evidence type="ECO:0000256" key="5">
    <source>
        <dbReference type="ARBA" id="ARBA00037900"/>
    </source>
</evidence>
<evidence type="ECO:0000313" key="10">
    <source>
        <dbReference type="EMBL" id="SGZ50090.1"/>
    </source>
</evidence>
<comment type="similarity">
    <text evidence="1">Belongs to the isochorismatase family.</text>
</comment>
<dbReference type="EC" id="3.5.1.19" evidence="6"/>
<keyword evidence="4" id="KW-0378">Hydrolase</keyword>
<sequence length="234" mass="26573">MLKVALVVIDLQEDFLPPDGSLAVADGRSIVPAISDLLNTEKYPWLAVIVTQDWHPANHCLFASQHGVQPYTELEFEHPLGEKNCVTGEIKKQKQFVWPDHCVQESFGATVESLFLEKFEQLNGKLPTALVKKGYLQDREYYLCFTDCWKLHKTEMEEVLQTNGITDVVFVGLAYDFCVLNSAVDCLDSGFNTFVIRSCSKSVYPDKVDETEKLYRDAGVHIVETVEDLMKHYT</sequence>
<evidence type="ECO:0000256" key="2">
    <source>
        <dbReference type="ARBA" id="ARBA00022642"/>
    </source>
</evidence>